<dbReference type="InParanoid" id="E2B0S8"/>
<evidence type="ECO:0000256" key="1">
    <source>
        <dbReference type="SAM" id="MobiDB-lite"/>
    </source>
</evidence>
<accession>E2B0S8</accession>
<feature type="compositionally biased region" description="Basic and acidic residues" evidence="1">
    <location>
        <begin position="12"/>
        <end position="27"/>
    </location>
</feature>
<reference evidence="2 3" key="1">
    <citation type="journal article" date="2010" name="Science">
        <title>Genomic comparison of the ants Camponotus floridanus and Harpegnathos saltator.</title>
        <authorList>
            <person name="Bonasio R."/>
            <person name="Zhang G."/>
            <person name="Ye C."/>
            <person name="Mutti N.S."/>
            <person name="Fang X."/>
            <person name="Qin N."/>
            <person name="Donahue G."/>
            <person name="Yang P."/>
            <person name="Li Q."/>
            <person name="Li C."/>
            <person name="Zhang P."/>
            <person name="Huang Z."/>
            <person name="Berger S.L."/>
            <person name="Reinberg D."/>
            <person name="Wang J."/>
            <person name="Liebig J."/>
        </authorList>
    </citation>
    <scope>NUCLEOTIDE SEQUENCE [LARGE SCALE GENOMIC DNA]</scope>
    <source>
        <strain evidence="3">C129</strain>
    </source>
</reference>
<dbReference type="EMBL" id="GL444666">
    <property type="protein sequence ID" value="EFN60750.1"/>
    <property type="molecule type" value="Genomic_DNA"/>
</dbReference>
<feature type="region of interest" description="Disordered" evidence="1">
    <location>
        <begin position="12"/>
        <end position="69"/>
    </location>
</feature>
<organism evidence="3">
    <name type="scientific">Camponotus floridanus</name>
    <name type="common">Florida carpenter ant</name>
    <dbReference type="NCBI Taxonomy" id="104421"/>
    <lineage>
        <taxon>Eukaryota</taxon>
        <taxon>Metazoa</taxon>
        <taxon>Ecdysozoa</taxon>
        <taxon>Arthropoda</taxon>
        <taxon>Hexapoda</taxon>
        <taxon>Insecta</taxon>
        <taxon>Pterygota</taxon>
        <taxon>Neoptera</taxon>
        <taxon>Endopterygota</taxon>
        <taxon>Hymenoptera</taxon>
        <taxon>Apocrita</taxon>
        <taxon>Aculeata</taxon>
        <taxon>Formicoidea</taxon>
        <taxon>Formicidae</taxon>
        <taxon>Formicinae</taxon>
        <taxon>Camponotus</taxon>
    </lineage>
</organism>
<name>E2B0S8_CAMFO</name>
<gene>
    <name evidence="2" type="ORF">EAG_09389</name>
</gene>
<keyword evidence="3" id="KW-1185">Reference proteome</keyword>
<dbReference type="AlphaFoldDB" id="E2B0S8"/>
<dbReference type="Proteomes" id="UP000000311">
    <property type="component" value="Unassembled WGS sequence"/>
</dbReference>
<sequence length="121" mass="13204">MASLHGDHLQGAMHHHDLHGNSHHDTSMLHNSSHQLHHEPLEKLKRVSTAIKATPPSNENDDAEIATSGPTIQTEITGEIYDEENLARHRKSVVLLLVGPTVGPIFCQQGGIRSSPIYGPC</sequence>
<protein>
    <submittedName>
        <fullName evidence="2">Uncharacterized protein</fullName>
    </submittedName>
</protein>
<proteinExistence type="predicted"/>
<evidence type="ECO:0000313" key="2">
    <source>
        <dbReference type="EMBL" id="EFN60750.1"/>
    </source>
</evidence>
<evidence type="ECO:0000313" key="3">
    <source>
        <dbReference type="Proteomes" id="UP000000311"/>
    </source>
</evidence>
<feature type="compositionally biased region" description="Basic and acidic residues" evidence="1">
    <location>
        <begin position="36"/>
        <end position="45"/>
    </location>
</feature>